<evidence type="ECO:0000259" key="1">
    <source>
        <dbReference type="Pfam" id="PF22200"/>
    </source>
</evidence>
<feature type="domain" description="ExsA-like N-terminal regulatory" evidence="1">
    <location>
        <begin position="28"/>
        <end position="127"/>
    </location>
</feature>
<proteinExistence type="predicted"/>
<keyword evidence="3" id="KW-1185">Reference proteome</keyword>
<evidence type="ECO:0000313" key="2">
    <source>
        <dbReference type="EMBL" id="WDF66954.1"/>
    </source>
</evidence>
<dbReference type="RefSeq" id="WP_274265694.1">
    <property type="nucleotide sequence ID" value="NZ_CP117880.1"/>
</dbReference>
<dbReference type="InterPro" id="IPR054015">
    <property type="entry name" value="ExsA-like_N"/>
</dbReference>
<organism evidence="2 3">
    <name type="scientific">Sphingobacterium oryzagri</name>
    <dbReference type="NCBI Taxonomy" id="3025669"/>
    <lineage>
        <taxon>Bacteria</taxon>
        <taxon>Pseudomonadati</taxon>
        <taxon>Bacteroidota</taxon>
        <taxon>Sphingobacteriia</taxon>
        <taxon>Sphingobacteriales</taxon>
        <taxon>Sphingobacteriaceae</taxon>
        <taxon>Sphingobacterium</taxon>
    </lineage>
</organism>
<dbReference type="EMBL" id="CP117880">
    <property type="protein sequence ID" value="WDF66954.1"/>
    <property type="molecule type" value="Genomic_DNA"/>
</dbReference>
<gene>
    <name evidence="2" type="ORF">PQ465_11615</name>
</gene>
<sequence length="140" mass="16277">MSNIFSDAIVYSHNTDRQTEYDNVLTEHVLLFQLSGEMVFETSEQRIVAQPGQTYLLRKHQFVKATKKAPGGQDYNAYLFILKEDVLRQYDLEKYITVPYTLQAGPKNILLSKSNMFDSLVSSLSFHVRIPYKLIILYQF</sequence>
<name>A0ABY7WEB7_9SPHI</name>
<reference evidence="2 3" key="1">
    <citation type="submission" date="2023-02" db="EMBL/GenBank/DDBJ databases">
        <title>Genome sequence of Sphingobacterium sp. KACC 22765.</title>
        <authorList>
            <person name="Kim S."/>
            <person name="Heo J."/>
            <person name="Kwon S.-W."/>
        </authorList>
    </citation>
    <scope>NUCLEOTIDE SEQUENCE [LARGE SCALE GENOMIC DNA]</scope>
    <source>
        <strain evidence="2 3">KACC 22765</strain>
    </source>
</reference>
<dbReference type="Proteomes" id="UP001221558">
    <property type="component" value="Chromosome"/>
</dbReference>
<evidence type="ECO:0000313" key="3">
    <source>
        <dbReference type="Proteomes" id="UP001221558"/>
    </source>
</evidence>
<protein>
    <recommendedName>
        <fullName evidence="1">ExsA-like N-terminal regulatory domain-containing protein</fullName>
    </recommendedName>
</protein>
<accession>A0ABY7WEB7</accession>
<dbReference type="Pfam" id="PF22200">
    <property type="entry name" value="ExsA_N"/>
    <property type="match status" value="1"/>
</dbReference>